<dbReference type="InterPro" id="IPR014001">
    <property type="entry name" value="Helicase_ATP-bd"/>
</dbReference>
<organism evidence="18 19">
    <name type="scientific">Vitrella brassicaformis (strain CCMP3155)</name>
    <dbReference type="NCBI Taxonomy" id="1169540"/>
    <lineage>
        <taxon>Eukaryota</taxon>
        <taxon>Sar</taxon>
        <taxon>Alveolata</taxon>
        <taxon>Colpodellida</taxon>
        <taxon>Vitrellaceae</taxon>
        <taxon>Vitrella</taxon>
    </lineage>
</organism>
<feature type="compositionally biased region" description="Low complexity" evidence="14">
    <location>
        <begin position="136"/>
        <end position="151"/>
    </location>
</feature>
<keyword evidence="19" id="KW-1185">Reference proteome</keyword>
<evidence type="ECO:0000256" key="5">
    <source>
        <dbReference type="ARBA" id="ARBA00022552"/>
    </source>
</evidence>
<dbReference type="InterPro" id="IPR014014">
    <property type="entry name" value="RNA_helicase_DEAD_Q_motif"/>
</dbReference>
<feature type="compositionally biased region" description="Polar residues" evidence="14">
    <location>
        <begin position="967"/>
        <end position="977"/>
    </location>
</feature>
<feature type="compositionally biased region" description="Gly residues" evidence="14">
    <location>
        <begin position="124"/>
        <end position="134"/>
    </location>
</feature>
<dbReference type="SMART" id="SM00490">
    <property type="entry name" value="HELICc"/>
    <property type="match status" value="1"/>
</dbReference>
<feature type="domain" description="Helicase ATP-binding" evidence="15">
    <location>
        <begin position="341"/>
        <end position="515"/>
    </location>
</feature>
<keyword evidence="8" id="KW-0347">Helicase</keyword>
<feature type="compositionally biased region" description="Basic and acidic residues" evidence="14">
    <location>
        <begin position="49"/>
        <end position="58"/>
    </location>
</feature>
<keyword evidence="5" id="KW-0698">rRNA processing</keyword>
<sequence>MADRLSTSNSNGFFDAQDDVLDDPPSPVDLRPPSMASSPDIAAQGRLPPGRDDPERIPVEAIMDIRVQDQIEDDAALARDLDAALAAEATDQQQQPASSASHNYYYNRRNNDNWSESDGWGPLPTGGGGGGGGATASSRPHAHPAPSRASPLGGGDIDDDVDWHVPTHVRPGPAPAAAASAAASGGGGGGWTSGGASRPSVSGQQHLLGWVPPGRPEMHGPSQGGGGGGGRDRRERGGAFMSDLDPVTAFPESEVQANQQKWRTAHKRNDFYREHPEVRDMTQQEAQEMRKQKNIKVLYCVGRDLPKPVLTFMQAGFNQTITDEIQKRNFIEPTPIQVQSWPVALSGRDMVGVAQTGSGKTLAYLLPCIAHCIAQPRLATGDGPIALILAPTQELARQIAQEARAFVYGGMRVIECIGGERTAQAQLTRGGEICVATLGKLCDMIKRGNFRANRLTYMVLDEADRLVDYDDSFHTQLKFILAGFRDDRQMIMVTATWPEKVQRIARSFCVTEPVLIYCDATDLKAPGNITQHVMLCDSERKDSILTGILEDLHRKYHQPKIIIFANTQRRCDILCERVKAAGYDAMSSHSGKTSEGRQYVMDQFRHDRTKILIAPGVASRGLDIQGVTAVILYDMPNHIDEYIHRIGRTGRAGNRGISYALFDSWDYSRRDDTNQLAKDLRTVLENSNQPVPSLLTECIAKEGNIDWKALPLPFSGQPLMEIEDAQRHLGVGRFGQLPTHGSVNKTFTMRSKHDRASYVGQGGATIKTIQGHTGAKISIPAEGSDDLEITVTGAPQAVERAIHHLKRIREGDRLPIAINNSTNTRQDTQTRIQTQQQQRQDNSAGVSAGPPRGFGRGIFANSNARERLPVDTMGLQQQQQQQQGENQGGMAREDERQRELEALRKLHDEDQQRIARVEAEKRELQEKLARRGASRERDDDRARDEVARGLNSGRPSIPLMGRESEILSPSGSPSPRNINRIPDPTGPGPADYPHGYNDGGRGNYSHNYSYNQCRDRDRDRDDRSSGVRGGGPFEGSSHRYGFMERRDDPEDDGSLVVPARTRGRRRGDRVERMSRLGEEEDDHYGYRGGQEEDRSQYSRYNKRDNDDGDMGRPRGRQLANDDRDEDSSGTYTRAPARGRGRHPRDEDDGYDSHYDRPRRRYD</sequence>
<dbReference type="Pfam" id="PF00013">
    <property type="entry name" value="KH_1"/>
    <property type="match status" value="1"/>
</dbReference>
<evidence type="ECO:0000256" key="2">
    <source>
        <dbReference type="ARBA" id="ARBA00009334"/>
    </source>
</evidence>
<dbReference type="STRING" id="1169540.A0A0G4F8E4"/>
<dbReference type="InParanoid" id="A0A0G4F8E4"/>
<dbReference type="Pfam" id="PF00271">
    <property type="entry name" value="Helicase_C"/>
    <property type="match status" value="1"/>
</dbReference>
<feature type="compositionally biased region" description="Basic and acidic residues" evidence="14">
    <location>
        <begin position="1150"/>
        <end position="1162"/>
    </location>
</feature>
<dbReference type="PROSITE" id="PS51194">
    <property type="entry name" value="HELICASE_CTER"/>
    <property type="match status" value="1"/>
</dbReference>
<comment type="subcellular location">
    <subcellularLocation>
        <location evidence="1">Nucleus</location>
        <location evidence="1">Nucleolus</location>
    </subcellularLocation>
</comment>
<dbReference type="PROSITE" id="PS51195">
    <property type="entry name" value="Q_MOTIF"/>
    <property type="match status" value="1"/>
</dbReference>
<evidence type="ECO:0000256" key="12">
    <source>
        <dbReference type="PROSITE-ProRule" id="PRU00117"/>
    </source>
</evidence>
<dbReference type="InterPro" id="IPR044742">
    <property type="entry name" value="DEAD/DEAH_RhlB"/>
</dbReference>
<evidence type="ECO:0000256" key="9">
    <source>
        <dbReference type="ARBA" id="ARBA00022840"/>
    </source>
</evidence>
<dbReference type="SMART" id="SM00322">
    <property type="entry name" value="KH"/>
    <property type="match status" value="1"/>
</dbReference>
<dbReference type="GO" id="GO:0016787">
    <property type="term" value="F:hydrolase activity"/>
    <property type="evidence" value="ECO:0007669"/>
    <property type="project" value="UniProtKB-KW"/>
</dbReference>
<name>A0A0G4F8E4_VITBC</name>
<dbReference type="CDD" id="cd18787">
    <property type="entry name" value="SF2_C_DEAD"/>
    <property type="match status" value="1"/>
</dbReference>
<dbReference type="SMART" id="SM00487">
    <property type="entry name" value="DEXDc"/>
    <property type="match status" value="1"/>
</dbReference>
<evidence type="ECO:0000259" key="15">
    <source>
        <dbReference type="PROSITE" id="PS51192"/>
    </source>
</evidence>
<evidence type="ECO:0000256" key="8">
    <source>
        <dbReference type="ARBA" id="ARBA00022806"/>
    </source>
</evidence>
<evidence type="ECO:0000256" key="10">
    <source>
        <dbReference type="ARBA" id="ARBA00023242"/>
    </source>
</evidence>
<dbReference type="GO" id="GO:0003723">
    <property type="term" value="F:RNA binding"/>
    <property type="evidence" value="ECO:0007669"/>
    <property type="project" value="UniProtKB-UniRule"/>
</dbReference>
<dbReference type="CDD" id="cd22249">
    <property type="entry name" value="UDM1_RNF168_RNF169-like"/>
    <property type="match status" value="1"/>
</dbReference>
<dbReference type="InterPro" id="IPR036612">
    <property type="entry name" value="KH_dom_type_1_sf"/>
</dbReference>
<keyword evidence="12" id="KW-0694">RNA-binding</keyword>
<evidence type="ECO:0000259" key="17">
    <source>
        <dbReference type="PROSITE" id="PS51195"/>
    </source>
</evidence>
<dbReference type="Pfam" id="PF00270">
    <property type="entry name" value="DEAD"/>
    <property type="match status" value="1"/>
</dbReference>
<feature type="compositionally biased region" description="Gly residues" evidence="14">
    <location>
        <begin position="184"/>
        <end position="193"/>
    </location>
</feature>
<feature type="region of interest" description="Disordered" evidence="14">
    <location>
        <begin position="873"/>
        <end position="896"/>
    </location>
</feature>
<reference evidence="18 19" key="1">
    <citation type="submission" date="2014-11" db="EMBL/GenBank/DDBJ databases">
        <authorList>
            <person name="Zhu J."/>
            <person name="Qi W."/>
            <person name="Song R."/>
        </authorList>
    </citation>
    <scope>NUCLEOTIDE SEQUENCE [LARGE SCALE GENOMIC DNA]</scope>
</reference>
<dbReference type="InterPro" id="IPR027417">
    <property type="entry name" value="P-loop_NTPase"/>
</dbReference>
<evidence type="ECO:0000313" key="19">
    <source>
        <dbReference type="Proteomes" id="UP000041254"/>
    </source>
</evidence>
<dbReference type="VEuPathDB" id="CryptoDB:Vbra_14684"/>
<evidence type="ECO:0000256" key="4">
    <source>
        <dbReference type="ARBA" id="ARBA00022517"/>
    </source>
</evidence>
<dbReference type="InterPro" id="IPR000629">
    <property type="entry name" value="RNA-helicase_DEAD-box_CS"/>
</dbReference>
<feature type="region of interest" description="Disordered" evidence="14">
    <location>
        <begin position="1"/>
        <end position="60"/>
    </location>
</feature>
<comment type="function">
    <text evidence="11">ATP-dependent RNA helicase required for 60S ribosomal subunit synthesis. Involved in efficient pre-rRNA processing, predominantly at site A3, which is necessary for the normal formation of 25S and 5.8S rRNAs.</text>
</comment>
<feature type="domain" description="Helicase C-terminal" evidence="16">
    <location>
        <begin position="528"/>
        <end position="699"/>
    </location>
</feature>
<evidence type="ECO:0000256" key="7">
    <source>
        <dbReference type="ARBA" id="ARBA00022801"/>
    </source>
</evidence>
<keyword evidence="6" id="KW-0547">Nucleotide-binding</keyword>
<feature type="domain" description="DEAD-box RNA helicase Q" evidence="17">
    <location>
        <begin position="310"/>
        <end position="338"/>
    </location>
</feature>
<feature type="compositionally biased region" description="Basic and acidic residues" evidence="14">
    <location>
        <begin position="1013"/>
        <end position="1025"/>
    </location>
</feature>
<evidence type="ECO:0000256" key="3">
    <source>
        <dbReference type="ARBA" id="ARBA00012552"/>
    </source>
</evidence>
<evidence type="ECO:0000256" key="14">
    <source>
        <dbReference type="SAM" id="MobiDB-lite"/>
    </source>
</evidence>
<keyword evidence="9" id="KW-0067">ATP-binding</keyword>
<dbReference type="GO" id="GO:0003724">
    <property type="term" value="F:RNA helicase activity"/>
    <property type="evidence" value="ECO:0007669"/>
    <property type="project" value="UniProtKB-EC"/>
</dbReference>
<feature type="compositionally biased region" description="Basic and acidic residues" evidence="14">
    <location>
        <begin position="927"/>
        <end position="947"/>
    </location>
</feature>
<dbReference type="EC" id="3.6.4.13" evidence="3"/>
<keyword evidence="4" id="KW-0690">Ribosome biogenesis</keyword>
<dbReference type="SUPFAM" id="SSF52540">
    <property type="entry name" value="P-loop containing nucleoside triphosphate hydrolases"/>
    <property type="match status" value="1"/>
</dbReference>
<dbReference type="InterPro" id="IPR004088">
    <property type="entry name" value="KH_dom_type_1"/>
</dbReference>
<dbReference type="AlphaFoldDB" id="A0A0G4F8E4"/>
<dbReference type="PROSITE" id="PS51192">
    <property type="entry name" value="HELICASE_ATP_BIND_1"/>
    <property type="match status" value="1"/>
</dbReference>
<dbReference type="GO" id="GO:0005524">
    <property type="term" value="F:ATP binding"/>
    <property type="evidence" value="ECO:0007669"/>
    <property type="project" value="UniProtKB-KW"/>
</dbReference>
<feature type="compositionally biased region" description="Basic and acidic residues" evidence="14">
    <location>
        <begin position="1068"/>
        <end position="1112"/>
    </location>
</feature>
<feature type="short sequence motif" description="Q motif" evidence="13">
    <location>
        <begin position="310"/>
        <end position="338"/>
    </location>
</feature>
<dbReference type="PANTHER" id="PTHR47958">
    <property type="entry name" value="ATP-DEPENDENT RNA HELICASE DBP3"/>
    <property type="match status" value="1"/>
</dbReference>
<dbReference type="OMA" id="QLECAGS"/>
<proteinExistence type="inferred from homology"/>
<dbReference type="InterPro" id="IPR001650">
    <property type="entry name" value="Helicase_C-like"/>
</dbReference>
<keyword evidence="10" id="KW-0539">Nucleus</keyword>
<dbReference type="Gene3D" id="3.30.1370.10">
    <property type="entry name" value="K Homology domain, type 1"/>
    <property type="match status" value="1"/>
</dbReference>
<evidence type="ECO:0000259" key="16">
    <source>
        <dbReference type="PROSITE" id="PS51194"/>
    </source>
</evidence>
<dbReference type="PROSITE" id="PS00039">
    <property type="entry name" value="DEAD_ATP_HELICASE"/>
    <property type="match status" value="1"/>
</dbReference>
<dbReference type="OrthoDB" id="196131at2759"/>
<feature type="compositionally biased region" description="Low complexity" evidence="14">
    <location>
        <begin position="822"/>
        <end position="842"/>
    </location>
</feature>
<dbReference type="PROSITE" id="PS50084">
    <property type="entry name" value="KH_TYPE_1"/>
    <property type="match status" value="1"/>
</dbReference>
<feature type="region of interest" description="Disordered" evidence="14">
    <location>
        <begin position="927"/>
        <end position="1162"/>
    </location>
</feature>
<evidence type="ECO:0000256" key="11">
    <source>
        <dbReference type="ARBA" id="ARBA00037449"/>
    </source>
</evidence>
<dbReference type="Proteomes" id="UP000041254">
    <property type="component" value="Unassembled WGS sequence"/>
</dbReference>
<dbReference type="CDD" id="cd00268">
    <property type="entry name" value="DEADc"/>
    <property type="match status" value="1"/>
</dbReference>
<evidence type="ECO:0000256" key="6">
    <source>
        <dbReference type="ARBA" id="ARBA00022741"/>
    </source>
</evidence>
<dbReference type="Gene3D" id="3.40.50.300">
    <property type="entry name" value="P-loop containing nucleotide triphosphate hydrolases"/>
    <property type="match status" value="2"/>
</dbReference>
<dbReference type="InterPro" id="IPR011545">
    <property type="entry name" value="DEAD/DEAH_box_helicase_dom"/>
</dbReference>
<evidence type="ECO:0000256" key="1">
    <source>
        <dbReference type="ARBA" id="ARBA00004604"/>
    </source>
</evidence>
<dbReference type="EMBL" id="CDMY01000385">
    <property type="protein sequence ID" value="CEM08645.1"/>
    <property type="molecule type" value="Genomic_DNA"/>
</dbReference>
<accession>A0A0G4F8E4</accession>
<keyword evidence="7" id="KW-0378">Hydrolase</keyword>
<evidence type="ECO:0000313" key="18">
    <source>
        <dbReference type="EMBL" id="CEM08645.1"/>
    </source>
</evidence>
<dbReference type="SUPFAM" id="SSF54791">
    <property type="entry name" value="Eukaryotic type KH-domain (KH-domain type I)"/>
    <property type="match status" value="1"/>
</dbReference>
<feature type="compositionally biased region" description="Polar residues" evidence="14">
    <location>
        <begin position="1"/>
        <end position="12"/>
    </location>
</feature>
<evidence type="ECO:0000256" key="13">
    <source>
        <dbReference type="PROSITE-ProRule" id="PRU00552"/>
    </source>
</evidence>
<protein>
    <recommendedName>
        <fullName evidence="3">RNA helicase</fullName>
        <ecNumber evidence="3">3.6.4.13</ecNumber>
    </recommendedName>
</protein>
<dbReference type="InterPro" id="IPR004087">
    <property type="entry name" value="KH_dom"/>
</dbReference>
<comment type="similarity">
    <text evidence="2">Belongs to the DEAD box helicase family. DDX5/DBP2 subfamily.</text>
</comment>
<feature type="region of interest" description="Disordered" evidence="14">
    <location>
        <begin position="116"/>
        <end position="239"/>
    </location>
</feature>
<gene>
    <name evidence="18" type="ORF">Vbra_14684</name>
</gene>
<feature type="region of interest" description="Disordered" evidence="14">
    <location>
        <begin position="813"/>
        <end position="859"/>
    </location>
</feature>